<proteinExistence type="predicted"/>
<accession>A0A250G3A7</accession>
<protein>
    <submittedName>
        <fullName evidence="2">Uncharacterized protein</fullName>
    </submittedName>
</protein>
<sequence length="68" mass="7971">MLDISFFVHDELFFILAWLFSVLVKPFFIPAESFSVLANPFFILAESFSVFVEFKNANAIQISKRYDR</sequence>
<feature type="transmembrane region" description="Helical" evidence="1">
    <location>
        <begin position="12"/>
        <end position="31"/>
    </location>
</feature>
<evidence type="ECO:0000256" key="1">
    <source>
        <dbReference type="SAM" id="Phobius"/>
    </source>
</evidence>
<evidence type="ECO:0000313" key="2">
    <source>
        <dbReference type="EMBL" id="ATA90798.1"/>
    </source>
</evidence>
<reference evidence="3" key="1">
    <citation type="submission" date="2017-06" db="EMBL/GenBank/DDBJ databases">
        <title>Capnocytophaga spp. assemblies.</title>
        <authorList>
            <person name="Gulvik C.A."/>
        </authorList>
    </citation>
    <scope>NUCLEOTIDE SEQUENCE [LARGE SCALE GENOMIC DNA]</scope>
    <source>
        <strain evidence="3">H5594</strain>
    </source>
</reference>
<evidence type="ECO:0000313" key="3">
    <source>
        <dbReference type="Proteomes" id="UP000243136"/>
    </source>
</evidence>
<dbReference type="AlphaFoldDB" id="A0A250G3A7"/>
<keyword evidence="1" id="KW-0812">Transmembrane</keyword>
<dbReference type="EMBL" id="CP022388">
    <property type="protein sequence ID" value="ATA90798.1"/>
    <property type="molecule type" value="Genomic_DNA"/>
</dbReference>
<organism evidence="2 3">
    <name type="scientific">Capnocytophaga canimorsus</name>
    <dbReference type="NCBI Taxonomy" id="28188"/>
    <lineage>
        <taxon>Bacteria</taxon>
        <taxon>Pseudomonadati</taxon>
        <taxon>Bacteroidota</taxon>
        <taxon>Flavobacteriia</taxon>
        <taxon>Flavobacteriales</taxon>
        <taxon>Flavobacteriaceae</taxon>
        <taxon>Capnocytophaga</taxon>
    </lineage>
</organism>
<keyword evidence="1" id="KW-0472">Membrane</keyword>
<keyword evidence="1" id="KW-1133">Transmembrane helix</keyword>
<gene>
    <name evidence="2" type="ORF">CGC56_00575</name>
</gene>
<name>A0A250G3A7_9FLAO</name>
<dbReference type="Proteomes" id="UP000243136">
    <property type="component" value="Chromosome"/>
</dbReference>